<reference evidence="2" key="1">
    <citation type="submission" date="2021-01" db="EMBL/GenBank/DDBJ databases">
        <authorList>
            <person name="Corre E."/>
            <person name="Pelletier E."/>
            <person name="Niang G."/>
            <person name="Scheremetjew M."/>
            <person name="Finn R."/>
            <person name="Kale V."/>
            <person name="Holt S."/>
            <person name="Cochrane G."/>
            <person name="Meng A."/>
            <person name="Brown T."/>
            <person name="Cohen L."/>
        </authorList>
    </citation>
    <scope>NUCLEOTIDE SEQUENCE</scope>
    <source>
        <strain evidence="2">OF101</strain>
    </source>
</reference>
<dbReference type="EMBL" id="HBGE01008344">
    <property type="protein sequence ID" value="CAD9095922.1"/>
    <property type="molecule type" value="Transcribed_RNA"/>
</dbReference>
<dbReference type="Gene3D" id="2.120.10.30">
    <property type="entry name" value="TolB, C-terminal domain"/>
    <property type="match status" value="1"/>
</dbReference>
<evidence type="ECO:0008006" key="3">
    <source>
        <dbReference type="Google" id="ProtNLM"/>
    </source>
</evidence>
<feature type="chain" id="PRO_5030722752" description="SMP-30/Gluconolactonase/LRE-like region domain-containing protein" evidence="1">
    <location>
        <begin position="23"/>
        <end position="362"/>
    </location>
</feature>
<evidence type="ECO:0000313" key="2">
    <source>
        <dbReference type="EMBL" id="CAD9095922.1"/>
    </source>
</evidence>
<feature type="signal peptide" evidence="1">
    <location>
        <begin position="1"/>
        <end position="22"/>
    </location>
</feature>
<dbReference type="InterPro" id="IPR011042">
    <property type="entry name" value="6-blade_b-propeller_TolB-like"/>
</dbReference>
<gene>
    <name evidence="2" type="ORF">ACAT0790_LOCUS5029</name>
</gene>
<protein>
    <recommendedName>
        <fullName evidence="3">SMP-30/Gluconolactonase/LRE-like region domain-containing protein</fullName>
    </recommendedName>
</protein>
<dbReference type="AlphaFoldDB" id="A0A7S1PRZ0"/>
<accession>A0A7S1PRZ0</accession>
<organism evidence="2">
    <name type="scientific">Alexandrium catenella</name>
    <name type="common">Red tide dinoflagellate</name>
    <name type="synonym">Gonyaulax catenella</name>
    <dbReference type="NCBI Taxonomy" id="2925"/>
    <lineage>
        <taxon>Eukaryota</taxon>
        <taxon>Sar</taxon>
        <taxon>Alveolata</taxon>
        <taxon>Dinophyceae</taxon>
        <taxon>Gonyaulacales</taxon>
        <taxon>Pyrocystaceae</taxon>
        <taxon>Alexandrium</taxon>
    </lineage>
</organism>
<proteinExistence type="predicted"/>
<dbReference type="SUPFAM" id="SSF101898">
    <property type="entry name" value="NHL repeat"/>
    <property type="match status" value="1"/>
</dbReference>
<evidence type="ECO:0000256" key="1">
    <source>
        <dbReference type="SAM" id="SignalP"/>
    </source>
</evidence>
<sequence length="362" mass="37671">MPRLCPLGAALLWLPLFRWGAASRLRSEAATASTAGYLIASFPNTQQVNYARLPDTAWLQLVPSTGITAPEALSVDPVNMRLFVADPPVGMVYWYQLDVSEDGRLTTDGVQHLAAHSVAAAGLACDSVGTLYMSGQLRGASSMSGIFKQEAAAFAKDIPPVPPAIWTPPDTDLQALGPQLNLPGGLAVDAVHVYWGNAVVPQNGTSVVQAASVPPNRSQMQAVAYQAALRVALRPLADDANAVRGLALIPEGILYATSHGVHGVLLGNAGQGCGPSGVRCPLVAAMQDPTSLVWDGDGTVLVADRTAGSVFSFPSGTIQQHHLEKVVDAHGINGLALLPESEAKASAQKGGEGVMGWLFGSF</sequence>
<name>A0A7S1PRZ0_ALECA</name>
<keyword evidence="1" id="KW-0732">Signal</keyword>